<feature type="compositionally biased region" description="Acidic residues" evidence="1">
    <location>
        <begin position="1"/>
        <end position="18"/>
    </location>
</feature>
<dbReference type="RefSeq" id="WP_085199728.1">
    <property type="nucleotide sequence ID" value="NZ_JACKVI010000012.1"/>
</dbReference>
<evidence type="ECO:0000313" key="2">
    <source>
        <dbReference type="EMBL" id="ORV56919.1"/>
    </source>
</evidence>
<dbReference type="STRING" id="1260918.AWC06_01605"/>
<keyword evidence="3" id="KW-1185">Reference proteome</keyword>
<accession>A0A1X1UJT0</accession>
<proteinExistence type="predicted"/>
<organism evidence="2 3">
    <name type="scientific">Mycobacterium fragae</name>
    <dbReference type="NCBI Taxonomy" id="1260918"/>
    <lineage>
        <taxon>Bacteria</taxon>
        <taxon>Bacillati</taxon>
        <taxon>Actinomycetota</taxon>
        <taxon>Actinomycetes</taxon>
        <taxon>Mycobacteriales</taxon>
        <taxon>Mycobacteriaceae</taxon>
        <taxon>Mycobacterium</taxon>
    </lineage>
</organism>
<gene>
    <name evidence="2" type="ORF">AWC06_01605</name>
</gene>
<name>A0A1X1UJT0_9MYCO</name>
<feature type="compositionally biased region" description="Basic and acidic residues" evidence="1">
    <location>
        <begin position="95"/>
        <end position="105"/>
    </location>
</feature>
<sequence>MGDQDEEQQSSQESDEQDQQQTSEEPTELSEEGKQKVEDMTKAYDDSRKTAVMPGTDRTITGTAVNEWLDDEGNPKFGKEEQQKREQQQDEESQDDKSEDVSQEG</sequence>
<feature type="compositionally biased region" description="Basic and acidic residues" evidence="1">
    <location>
        <begin position="73"/>
        <end position="88"/>
    </location>
</feature>
<feature type="compositionally biased region" description="Basic and acidic residues" evidence="1">
    <location>
        <begin position="31"/>
        <end position="49"/>
    </location>
</feature>
<dbReference type="EMBL" id="LQOW01000031">
    <property type="protein sequence ID" value="ORV56919.1"/>
    <property type="molecule type" value="Genomic_DNA"/>
</dbReference>
<evidence type="ECO:0000256" key="1">
    <source>
        <dbReference type="SAM" id="MobiDB-lite"/>
    </source>
</evidence>
<evidence type="ECO:0000313" key="3">
    <source>
        <dbReference type="Proteomes" id="UP000194000"/>
    </source>
</evidence>
<dbReference type="OrthoDB" id="4485278at2"/>
<dbReference type="Proteomes" id="UP000194000">
    <property type="component" value="Unassembled WGS sequence"/>
</dbReference>
<dbReference type="AlphaFoldDB" id="A0A1X1UJT0"/>
<comment type="caution">
    <text evidence="2">The sequence shown here is derived from an EMBL/GenBank/DDBJ whole genome shotgun (WGS) entry which is preliminary data.</text>
</comment>
<reference evidence="2 3" key="1">
    <citation type="submission" date="2016-01" db="EMBL/GenBank/DDBJ databases">
        <title>The new phylogeny of the genus Mycobacterium.</title>
        <authorList>
            <person name="Tarcisio F."/>
            <person name="Conor M."/>
            <person name="Antonella G."/>
            <person name="Elisabetta G."/>
            <person name="Giulia F.S."/>
            <person name="Sara T."/>
            <person name="Anna F."/>
            <person name="Clotilde B."/>
            <person name="Roberto B."/>
            <person name="Veronica D.S."/>
            <person name="Fabio R."/>
            <person name="Monica P."/>
            <person name="Olivier J."/>
            <person name="Enrico T."/>
            <person name="Nicola S."/>
        </authorList>
    </citation>
    <scope>NUCLEOTIDE SEQUENCE [LARGE SCALE GENOMIC DNA]</scope>
    <source>
        <strain evidence="2 3">DSM 45731</strain>
    </source>
</reference>
<feature type="region of interest" description="Disordered" evidence="1">
    <location>
        <begin position="1"/>
        <end position="105"/>
    </location>
</feature>
<protein>
    <submittedName>
        <fullName evidence="2">Uncharacterized protein</fullName>
    </submittedName>
</protein>